<dbReference type="PANTHER" id="PTHR43434:SF24">
    <property type="entry name" value="HYDROLASE-RELATED"/>
    <property type="match status" value="1"/>
</dbReference>
<dbReference type="GO" id="GO:0006281">
    <property type="term" value="P:DNA repair"/>
    <property type="evidence" value="ECO:0007669"/>
    <property type="project" value="TreeGrafter"/>
</dbReference>
<comment type="caution">
    <text evidence="1">The sequence shown here is derived from an EMBL/GenBank/DDBJ whole genome shotgun (WGS) entry which is preliminary data.</text>
</comment>
<accession>A0A844GAY4</accession>
<dbReference type="PANTHER" id="PTHR43434">
    <property type="entry name" value="PHOSPHOGLYCOLATE PHOSPHATASE"/>
    <property type="match status" value="1"/>
</dbReference>
<dbReference type="Gene3D" id="3.40.50.1000">
    <property type="entry name" value="HAD superfamily/HAD-like"/>
    <property type="match status" value="1"/>
</dbReference>
<proteinExistence type="predicted"/>
<keyword evidence="2" id="KW-1185">Reference proteome</keyword>
<dbReference type="AlphaFoldDB" id="A0A844GAY4"/>
<dbReference type="RefSeq" id="WP_230368862.1">
    <property type="nucleotide sequence ID" value="NZ_WLYX01000001.1"/>
</dbReference>
<name>A0A844GAY4_9NEIS</name>
<gene>
    <name evidence="1" type="ORF">GKE73_01480</name>
</gene>
<keyword evidence="1" id="KW-0378">Hydrolase</keyword>
<dbReference type="EMBL" id="WLYX01000001">
    <property type="protein sequence ID" value="MTD32451.1"/>
    <property type="molecule type" value="Genomic_DNA"/>
</dbReference>
<dbReference type="GO" id="GO:0005829">
    <property type="term" value="C:cytosol"/>
    <property type="evidence" value="ECO:0007669"/>
    <property type="project" value="TreeGrafter"/>
</dbReference>
<evidence type="ECO:0000313" key="1">
    <source>
        <dbReference type="EMBL" id="MTD32451.1"/>
    </source>
</evidence>
<protein>
    <submittedName>
        <fullName evidence="1">HAD-IA family hydrolase</fullName>
    </submittedName>
</protein>
<dbReference type="InterPro" id="IPR041492">
    <property type="entry name" value="HAD_2"/>
</dbReference>
<dbReference type="InterPro" id="IPR050155">
    <property type="entry name" value="HAD-like_hydrolase_sf"/>
</dbReference>
<dbReference type="SFLD" id="SFLDG01129">
    <property type="entry name" value="C1.5:_HAD__Beta-PGM__Phosphata"/>
    <property type="match status" value="1"/>
</dbReference>
<dbReference type="InterPro" id="IPR036412">
    <property type="entry name" value="HAD-like_sf"/>
</dbReference>
<dbReference type="Gene3D" id="1.10.150.240">
    <property type="entry name" value="Putative phosphatase, domain 2"/>
    <property type="match status" value="1"/>
</dbReference>
<dbReference type="Proteomes" id="UP000446658">
    <property type="component" value="Unassembled WGS sequence"/>
</dbReference>
<reference evidence="1 2" key="1">
    <citation type="submission" date="2019-11" db="EMBL/GenBank/DDBJ databases">
        <title>Draft genome sequence of Paludibacterium sp. dN18-1.</title>
        <authorList>
            <person name="Im W.-T."/>
        </authorList>
    </citation>
    <scope>NUCLEOTIDE SEQUENCE [LARGE SCALE GENOMIC DNA]</scope>
    <source>
        <strain evidence="2">dN 18-1</strain>
    </source>
</reference>
<evidence type="ECO:0000313" key="2">
    <source>
        <dbReference type="Proteomes" id="UP000446658"/>
    </source>
</evidence>
<dbReference type="SUPFAM" id="SSF56784">
    <property type="entry name" value="HAD-like"/>
    <property type="match status" value="1"/>
</dbReference>
<sequence>MAKAFDLIVFDWDGTLMDSTAHIVHAIQAASRELGLPVPDKNRARHVIGLGLVDALRYACPELEPSHYQEMVAAYRHHYLAGDHAIELFDGVREGLAELRDSGVFLAIATGKSRVGLDRVLQETGIGEFFDATRTVDECHSKPHPSMLEQLTDQLGADVRRTLMVGDTTHDLQMANNA</sequence>
<organism evidence="1 2">
    <name type="scientific">Paludibacterium denitrificans</name>
    <dbReference type="NCBI Taxonomy" id="2675226"/>
    <lineage>
        <taxon>Bacteria</taxon>
        <taxon>Pseudomonadati</taxon>
        <taxon>Pseudomonadota</taxon>
        <taxon>Betaproteobacteria</taxon>
        <taxon>Neisseriales</taxon>
        <taxon>Chromobacteriaceae</taxon>
        <taxon>Paludibacterium</taxon>
    </lineage>
</organism>
<dbReference type="InterPro" id="IPR006439">
    <property type="entry name" value="HAD-SF_hydro_IA"/>
</dbReference>
<dbReference type="SFLD" id="SFLDS00003">
    <property type="entry name" value="Haloacid_Dehalogenase"/>
    <property type="match status" value="1"/>
</dbReference>
<dbReference type="NCBIfam" id="TIGR01549">
    <property type="entry name" value="HAD-SF-IA-v1"/>
    <property type="match status" value="1"/>
</dbReference>
<dbReference type="GO" id="GO:0008967">
    <property type="term" value="F:phosphoglycolate phosphatase activity"/>
    <property type="evidence" value="ECO:0007669"/>
    <property type="project" value="TreeGrafter"/>
</dbReference>
<dbReference type="InterPro" id="IPR023198">
    <property type="entry name" value="PGP-like_dom2"/>
</dbReference>
<dbReference type="InterPro" id="IPR023214">
    <property type="entry name" value="HAD_sf"/>
</dbReference>
<dbReference type="Pfam" id="PF13419">
    <property type="entry name" value="HAD_2"/>
    <property type="match status" value="1"/>
</dbReference>